<feature type="signal peptide" evidence="2">
    <location>
        <begin position="1"/>
        <end position="20"/>
    </location>
</feature>
<evidence type="ECO:0000256" key="1">
    <source>
        <dbReference type="ARBA" id="ARBA00009431"/>
    </source>
</evidence>
<dbReference type="FunFam" id="3.40.50.1820:FF:000409">
    <property type="entry name" value="Carboxypeptidase"/>
    <property type="match status" value="1"/>
</dbReference>
<dbReference type="PROSITE" id="PS00131">
    <property type="entry name" value="CARBOXYPEPT_SER_SER"/>
    <property type="match status" value="1"/>
</dbReference>
<feature type="chain" id="PRO_5008444190" description="Carboxypeptidase" evidence="2">
    <location>
        <begin position="21"/>
        <end position="374"/>
    </location>
</feature>
<dbReference type="InterPro" id="IPR001563">
    <property type="entry name" value="Peptidase_S10"/>
</dbReference>
<sequence>MKLEIVTLLYFLYLATPCLAFANEAKRLVEFSRTRRSMNHPRDDASENIYNYTNLSAYVGSQDGLRETDKITALPGQPNKEAEFDQYAGYVTVDAKAGRALFYYFVEALHDPSNKPLVLWLNGVANMLFLESPAGVGYSYSNTTSDYDNTGDQRTAGDAYTFLINWLERFPEYKSRDFFITGESYGGHYVPELANVIVTNNGFANTTAIKLKGVAIGNALLDWDTNDKGTVDYFWTHALISKSTHEAIQRYCSFNGTYSNDCENALSLTVYERGDIDDYNIYAPQCVDGSNSSQLKDSVSLGDPCSPNYVENYLNLPDVQRALHANTTRLNYPWIDCSGDIDSVCPVTSTQYSLDILGLPIEASWRPWYSDIEE</sequence>
<dbReference type="Proteomes" id="UP000092600">
    <property type="component" value="Unassembled WGS sequence"/>
</dbReference>
<keyword evidence="2" id="KW-0732">Signal</keyword>
<accession>A0A199UHU6</accession>
<comment type="caution">
    <text evidence="3">The sequence shown here is derived from an EMBL/GenBank/DDBJ whole genome shotgun (WGS) entry which is preliminary data.</text>
</comment>
<dbReference type="SUPFAM" id="SSF53474">
    <property type="entry name" value="alpha/beta-Hydrolases"/>
    <property type="match status" value="1"/>
</dbReference>
<keyword evidence="2" id="KW-0645">Protease</keyword>
<dbReference type="PANTHER" id="PTHR11802:SF496">
    <property type="entry name" value="CARBOXYPEPTIDASE"/>
    <property type="match status" value="1"/>
</dbReference>
<dbReference type="GO" id="GO:0006508">
    <property type="term" value="P:proteolysis"/>
    <property type="evidence" value="ECO:0007669"/>
    <property type="project" value="UniProtKB-KW"/>
</dbReference>
<reference evidence="3 4" key="1">
    <citation type="journal article" date="2016" name="DNA Res.">
        <title>The draft genome of MD-2 pineapple using hybrid error correction of long reads.</title>
        <authorList>
            <person name="Redwan R.M."/>
            <person name="Saidin A."/>
            <person name="Kumar S.V."/>
        </authorList>
    </citation>
    <scope>NUCLEOTIDE SEQUENCE [LARGE SCALE GENOMIC DNA]</scope>
    <source>
        <strain evidence="4">cv. MD2</strain>
        <tissue evidence="3">Leaf</tissue>
    </source>
</reference>
<feature type="non-terminal residue" evidence="3">
    <location>
        <position position="374"/>
    </location>
</feature>
<dbReference type="Gene3D" id="6.10.250.940">
    <property type="match status" value="1"/>
</dbReference>
<dbReference type="EMBL" id="LSRQ01007999">
    <property type="protein sequence ID" value="OAY64309.1"/>
    <property type="molecule type" value="Genomic_DNA"/>
</dbReference>
<dbReference type="InterPro" id="IPR029058">
    <property type="entry name" value="AB_hydrolase_fold"/>
</dbReference>
<dbReference type="EC" id="3.4.16.-" evidence="2"/>
<dbReference type="PRINTS" id="PR00724">
    <property type="entry name" value="CRBOXYPTASEC"/>
</dbReference>
<keyword evidence="2" id="KW-0378">Hydrolase</keyword>
<evidence type="ECO:0000313" key="3">
    <source>
        <dbReference type="EMBL" id="OAY64309.1"/>
    </source>
</evidence>
<protein>
    <recommendedName>
        <fullName evidence="2">Carboxypeptidase</fullName>
        <ecNumber evidence="2">3.4.16.-</ecNumber>
    </recommendedName>
</protein>
<dbReference type="GO" id="GO:0004185">
    <property type="term" value="F:serine-type carboxypeptidase activity"/>
    <property type="evidence" value="ECO:0007669"/>
    <property type="project" value="UniProtKB-UniRule"/>
</dbReference>
<proteinExistence type="inferred from homology"/>
<evidence type="ECO:0000256" key="2">
    <source>
        <dbReference type="RuleBase" id="RU361156"/>
    </source>
</evidence>
<keyword evidence="2 3" id="KW-0121">Carboxypeptidase</keyword>
<dbReference type="GO" id="GO:0005773">
    <property type="term" value="C:vacuole"/>
    <property type="evidence" value="ECO:0007669"/>
    <property type="project" value="TreeGrafter"/>
</dbReference>
<comment type="similarity">
    <text evidence="1 2">Belongs to the peptidase S10 family.</text>
</comment>
<evidence type="ECO:0000313" key="4">
    <source>
        <dbReference type="Proteomes" id="UP000092600"/>
    </source>
</evidence>
<dbReference type="InterPro" id="IPR018202">
    <property type="entry name" value="Ser_caboxypep_ser_AS"/>
</dbReference>
<name>A0A199UHU6_ANACO</name>
<dbReference type="Pfam" id="PF00450">
    <property type="entry name" value="Peptidase_S10"/>
    <property type="match status" value="2"/>
</dbReference>
<gene>
    <name evidence="3" type="ORF">ACMD2_06939</name>
</gene>
<dbReference type="AlphaFoldDB" id="A0A199UHU6"/>
<dbReference type="Gene3D" id="3.40.50.1820">
    <property type="entry name" value="alpha/beta hydrolase"/>
    <property type="match status" value="2"/>
</dbReference>
<organism evidence="3 4">
    <name type="scientific">Ananas comosus</name>
    <name type="common">Pineapple</name>
    <name type="synonym">Ananas ananas</name>
    <dbReference type="NCBI Taxonomy" id="4615"/>
    <lineage>
        <taxon>Eukaryota</taxon>
        <taxon>Viridiplantae</taxon>
        <taxon>Streptophyta</taxon>
        <taxon>Embryophyta</taxon>
        <taxon>Tracheophyta</taxon>
        <taxon>Spermatophyta</taxon>
        <taxon>Magnoliopsida</taxon>
        <taxon>Liliopsida</taxon>
        <taxon>Poales</taxon>
        <taxon>Bromeliaceae</taxon>
        <taxon>Bromelioideae</taxon>
        <taxon>Ananas</taxon>
    </lineage>
</organism>
<dbReference type="PANTHER" id="PTHR11802">
    <property type="entry name" value="SERINE PROTEASE FAMILY S10 SERINE CARBOXYPEPTIDASE"/>
    <property type="match status" value="1"/>
</dbReference>